<protein>
    <submittedName>
        <fullName evidence="2">Uncharacterized protein</fullName>
    </submittedName>
</protein>
<gene>
    <name evidence="2" type="ORF">AE618_13185</name>
</gene>
<dbReference type="Proteomes" id="UP000037822">
    <property type="component" value="Unassembled WGS sequence"/>
</dbReference>
<dbReference type="PATRIC" id="fig|1526658.3.peg.4075"/>
<proteinExistence type="predicted"/>
<sequence>MGQHGTKEARAMTFHDPRDAQRYRARLKKQREYQRKYRERLVKERAPESADIASACMNAFLAVLIKDPKLMGPLPRIMVNSLVERGFDRELTVGCIRRMADRKFRQIQRMRGE</sequence>
<comment type="caution">
    <text evidence="2">The sequence shown here is derived from an EMBL/GenBank/DDBJ whole genome shotgun (WGS) entry which is preliminary data.</text>
</comment>
<accession>A0A0N1F3X3</accession>
<name>A0A0N1F3X3_9HYPH</name>
<evidence type="ECO:0000256" key="1">
    <source>
        <dbReference type="SAM" id="MobiDB-lite"/>
    </source>
</evidence>
<evidence type="ECO:0000313" key="2">
    <source>
        <dbReference type="EMBL" id="KPH80685.1"/>
    </source>
</evidence>
<reference evidence="2 3" key="1">
    <citation type="submission" date="2015-07" db="EMBL/GenBank/DDBJ databases">
        <title>Whole genome sequencing of Bosea vaviloviae isolated from cave pool.</title>
        <authorList>
            <person name="Tan N.E.H."/>
            <person name="Lee Y.P."/>
            <person name="Gan H.M."/>
            <person name="Barton H."/>
            <person name="Savka M.A."/>
        </authorList>
    </citation>
    <scope>NUCLEOTIDE SEQUENCE [LARGE SCALE GENOMIC DNA]</scope>
    <source>
        <strain evidence="2 3">SD260</strain>
    </source>
</reference>
<dbReference type="AlphaFoldDB" id="A0A0N1F3X3"/>
<feature type="region of interest" description="Disordered" evidence="1">
    <location>
        <begin position="1"/>
        <end position="21"/>
    </location>
</feature>
<dbReference type="EMBL" id="LGSZ01000040">
    <property type="protein sequence ID" value="KPH80685.1"/>
    <property type="molecule type" value="Genomic_DNA"/>
</dbReference>
<organism evidence="2 3">
    <name type="scientific">Bosea vaviloviae</name>
    <dbReference type="NCBI Taxonomy" id="1526658"/>
    <lineage>
        <taxon>Bacteria</taxon>
        <taxon>Pseudomonadati</taxon>
        <taxon>Pseudomonadota</taxon>
        <taxon>Alphaproteobacteria</taxon>
        <taxon>Hyphomicrobiales</taxon>
        <taxon>Boseaceae</taxon>
        <taxon>Bosea</taxon>
    </lineage>
</organism>
<keyword evidence="3" id="KW-1185">Reference proteome</keyword>
<evidence type="ECO:0000313" key="3">
    <source>
        <dbReference type="Proteomes" id="UP000037822"/>
    </source>
</evidence>